<evidence type="ECO:0000256" key="7">
    <source>
        <dbReference type="PROSITE-ProRule" id="PRU00259"/>
    </source>
</evidence>
<dbReference type="SMART" id="SM00185">
    <property type="entry name" value="ARM"/>
    <property type="match status" value="3"/>
</dbReference>
<dbReference type="Gene3D" id="3.30.40.10">
    <property type="entry name" value="Zinc/RING finger domain, C3HC4 (zinc finger)"/>
    <property type="match status" value="1"/>
</dbReference>
<evidence type="ECO:0000259" key="8">
    <source>
        <dbReference type="PROSITE" id="PS51698"/>
    </source>
</evidence>
<dbReference type="InterPro" id="IPR016024">
    <property type="entry name" value="ARM-type_fold"/>
</dbReference>
<evidence type="ECO:0000256" key="3">
    <source>
        <dbReference type="ARBA" id="ARBA00012483"/>
    </source>
</evidence>
<sequence length="691" mass="76666">MINASNQSGRRILSFPAVHPCESVSPATLLASLISLSQAICSFQSKFFPTQRRNSREIIRQLGIILLFLEEIRDRGVPISDAVSLCFSELHLCLQKIHFLLSDCTREGARLWMLMKSEHVATQFRVLTRALATALDVLPLSSIEICDEVKEVVELVAKQAQKVKLELDPHDELTTKQVISVLYQFERGIEPNLSIMKRTLNYLGIKNWNDCNREVKFLEDEVNFNCSEGDEREVPFLSSLVGYLCYCRVVIFETLDFQQTAATDPSETRCSTEMINFINPHDFRCPISLQLMTDPVTVSTGQTYDRSSIQKWLKAGNRTCPKTGEKLTNTELVPNTTLRKLIHQFCAENGVSASTAQSGHRSRDITRTIVPGSTASAHAMQFLSWFIAGRLVFGTEEQKNKATYEIRVLARSNIFNRACLIEVGTVPSLLNLLDTNDKSMQENAISALLKLAKHNNGQTTIMESEGLKPILMVLKNGISLEARQTAAAIIFYLSSTRENRKVIGENAEAIPALVELINEETAAFGKKNAIVAIFGLLLLPQNHHKVIEANTVPALVSILASSSSQKSDLTTDCLAVLAALAENEEGAKAVSKACGLSLIVGLLQMVTWRTGKEHCVSILMSLSVHVGEEVVAVLAKDPTLMPWLYSLLTDGTCHAAKKARSLIKLLHEFNDTRTSQWVTSSVVPQRSLHIW</sequence>
<comment type="pathway">
    <text evidence="2">Protein modification; protein ubiquitination.</text>
</comment>
<dbReference type="InterPro" id="IPR003613">
    <property type="entry name" value="Ubox_domain"/>
</dbReference>
<dbReference type="PROSITE" id="PS50176">
    <property type="entry name" value="ARM_REPEAT"/>
    <property type="match status" value="2"/>
</dbReference>
<dbReference type="FunFam" id="1.25.10.10:FF:000485">
    <property type="entry name" value="RING-type E3 ubiquitin transferase"/>
    <property type="match status" value="1"/>
</dbReference>
<dbReference type="FunFam" id="3.30.40.10:FF:000455">
    <property type="entry name" value="RING-type E3 ubiquitin transferase"/>
    <property type="match status" value="1"/>
</dbReference>
<evidence type="ECO:0000313" key="10">
    <source>
        <dbReference type="Proteomes" id="UP001293593"/>
    </source>
</evidence>
<accession>A0AAE1M9P3</accession>
<keyword evidence="4" id="KW-0808">Transferase</keyword>
<feature type="domain" description="U-box" evidence="8">
    <location>
        <begin position="278"/>
        <end position="352"/>
    </location>
</feature>
<dbReference type="SMART" id="SM00504">
    <property type="entry name" value="Ubox"/>
    <property type="match status" value="1"/>
</dbReference>
<organism evidence="9 10">
    <name type="scientific">Acacia crassicarpa</name>
    <name type="common">northern wattle</name>
    <dbReference type="NCBI Taxonomy" id="499986"/>
    <lineage>
        <taxon>Eukaryota</taxon>
        <taxon>Viridiplantae</taxon>
        <taxon>Streptophyta</taxon>
        <taxon>Embryophyta</taxon>
        <taxon>Tracheophyta</taxon>
        <taxon>Spermatophyta</taxon>
        <taxon>Magnoliopsida</taxon>
        <taxon>eudicotyledons</taxon>
        <taxon>Gunneridae</taxon>
        <taxon>Pentapetalae</taxon>
        <taxon>rosids</taxon>
        <taxon>fabids</taxon>
        <taxon>Fabales</taxon>
        <taxon>Fabaceae</taxon>
        <taxon>Caesalpinioideae</taxon>
        <taxon>mimosoid clade</taxon>
        <taxon>Acacieae</taxon>
        <taxon>Acacia</taxon>
    </lineage>
</organism>
<feature type="repeat" description="ARM" evidence="7">
    <location>
        <begin position="550"/>
        <end position="595"/>
    </location>
</feature>
<dbReference type="Gene3D" id="1.20.930.20">
    <property type="entry name" value="Adaptor protein Cbl, N-terminal domain"/>
    <property type="match status" value="1"/>
</dbReference>
<evidence type="ECO:0000256" key="6">
    <source>
        <dbReference type="ARBA" id="ARBA00022786"/>
    </source>
</evidence>
<evidence type="ECO:0000256" key="2">
    <source>
        <dbReference type="ARBA" id="ARBA00004906"/>
    </source>
</evidence>
<comment type="catalytic activity">
    <reaction evidence="1">
        <text>S-ubiquitinyl-[E2 ubiquitin-conjugating enzyme]-L-cysteine + [acceptor protein]-L-lysine = [E2 ubiquitin-conjugating enzyme]-L-cysteine + N(6)-ubiquitinyl-[acceptor protein]-L-lysine.</text>
        <dbReference type="EC" id="2.3.2.27"/>
    </reaction>
</comment>
<dbReference type="InterPro" id="IPR011989">
    <property type="entry name" value="ARM-like"/>
</dbReference>
<dbReference type="EC" id="2.3.2.27" evidence="3"/>
<keyword evidence="6" id="KW-0833">Ubl conjugation pathway</keyword>
<dbReference type="GO" id="GO:0016567">
    <property type="term" value="P:protein ubiquitination"/>
    <property type="evidence" value="ECO:0007669"/>
    <property type="project" value="InterPro"/>
</dbReference>
<reference evidence="9" key="1">
    <citation type="submission" date="2023-10" db="EMBL/GenBank/DDBJ databases">
        <title>Chromosome-level genome of the transformable northern wattle, Acacia crassicarpa.</title>
        <authorList>
            <person name="Massaro I."/>
            <person name="Sinha N.R."/>
            <person name="Poethig S."/>
            <person name="Leichty A.R."/>
        </authorList>
    </citation>
    <scope>NUCLEOTIDE SEQUENCE</scope>
    <source>
        <strain evidence="9">Acra3RX</strain>
        <tissue evidence="9">Leaf</tissue>
    </source>
</reference>
<dbReference type="Proteomes" id="UP001293593">
    <property type="component" value="Unassembled WGS sequence"/>
</dbReference>
<dbReference type="SUPFAM" id="SSF57850">
    <property type="entry name" value="RING/U-box"/>
    <property type="match status" value="1"/>
</dbReference>
<dbReference type="GO" id="GO:0007166">
    <property type="term" value="P:cell surface receptor signaling pathway"/>
    <property type="evidence" value="ECO:0007669"/>
    <property type="project" value="InterPro"/>
</dbReference>
<gene>
    <name evidence="9" type="ORF">QN277_006727</name>
</gene>
<dbReference type="PROSITE" id="PS51698">
    <property type="entry name" value="U_BOX"/>
    <property type="match status" value="1"/>
</dbReference>
<dbReference type="Pfam" id="PF25368">
    <property type="entry name" value="PUB10_N"/>
    <property type="match status" value="1"/>
</dbReference>
<dbReference type="AlphaFoldDB" id="A0AAE1M9P3"/>
<keyword evidence="10" id="KW-1185">Reference proteome</keyword>
<dbReference type="InterPro" id="IPR058678">
    <property type="entry name" value="ARM_PUB"/>
</dbReference>
<name>A0AAE1M9P3_9FABA</name>
<evidence type="ECO:0000256" key="5">
    <source>
        <dbReference type="ARBA" id="ARBA00022737"/>
    </source>
</evidence>
<dbReference type="PANTHER" id="PTHR23315:SF116">
    <property type="entry name" value="RING-TYPE E3 UBIQUITIN TRANSFERASE"/>
    <property type="match status" value="1"/>
</dbReference>
<dbReference type="Pfam" id="PF25598">
    <property type="entry name" value="ARM_PUB"/>
    <property type="match status" value="1"/>
</dbReference>
<keyword evidence="5" id="KW-0677">Repeat</keyword>
<dbReference type="EMBL" id="JAWXYG010000012">
    <property type="protein sequence ID" value="KAK4257094.1"/>
    <property type="molecule type" value="Genomic_DNA"/>
</dbReference>
<dbReference type="Pfam" id="PF04564">
    <property type="entry name" value="U-box"/>
    <property type="match status" value="1"/>
</dbReference>
<dbReference type="InterPro" id="IPR057623">
    <property type="entry name" value="PUB12-19-like_N"/>
</dbReference>
<feature type="repeat" description="ARM" evidence="7">
    <location>
        <begin position="424"/>
        <end position="466"/>
    </location>
</feature>
<protein>
    <recommendedName>
        <fullName evidence="3">RING-type E3 ubiquitin transferase</fullName>
        <ecNumber evidence="3">2.3.2.27</ecNumber>
    </recommendedName>
</protein>
<dbReference type="Gene3D" id="1.25.10.10">
    <property type="entry name" value="Leucine-rich Repeat Variant"/>
    <property type="match status" value="1"/>
</dbReference>
<dbReference type="PANTHER" id="PTHR23315">
    <property type="entry name" value="U BOX DOMAIN-CONTAINING"/>
    <property type="match status" value="1"/>
</dbReference>
<evidence type="ECO:0000256" key="1">
    <source>
        <dbReference type="ARBA" id="ARBA00000900"/>
    </source>
</evidence>
<dbReference type="InterPro" id="IPR000225">
    <property type="entry name" value="Armadillo"/>
</dbReference>
<comment type="caution">
    <text evidence="9">The sequence shown here is derived from an EMBL/GenBank/DDBJ whole genome shotgun (WGS) entry which is preliminary data.</text>
</comment>
<dbReference type="CDD" id="cd16664">
    <property type="entry name" value="RING-Ubox_PUB"/>
    <property type="match status" value="1"/>
</dbReference>
<evidence type="ECO:0000256" key="4">
    <source>
        <dbReference type="ARBA" id="ARBA00022679"/>
    </source>
</evidence>
<dbReference type="GO" id="GO:0061630">
    <property type="term" value="F:ubiquitin protein ligase activity"/>
    <property type="evidence" value="ECO:0007669"/>
    <property type="project" value="UniProtKB-EC"/>
</dbReference>
<dbReference type="InterPro" id="IPR045210">
    <property type="entry name" value="RING-Ubox_PUB"/>
</dbReference>
<evidence type="ECO:0000313" key="9">
    <source>
        <dbReference type="EMBL" id="KAK4257094.1"/>
    </source>
</evidence>
<dbReference type="SUPFAM" id="SSF48371">
    <property type="entry name" value="ARM repeat"/>
    <property type="match status" value="1"/>
</dbReference>
<dbReference type="InterPro" id="IPR036537">
    <property type="entry name" value="Adaptor_Cbl_N_dom_sf"/>
</dbReference>
<dbReference type="InterPro" id="IPR013083">
    <property type="entry name" value="Znf_RING/FYVE/PHD"/>
</dbReference>
<proteinExistence type="predicted"/>